<dbReference type="EMBL" id="KZ678142">
    <property type="protein sequence ID" value="PSN61940.1"/>
    <property type="molecule type" value="Genomic_DNA"/>
</dbReference>
<feature type="region of interest" description="Disordered" evidence="1">
    <location>
        <begin position="75"/>
        <end position="105"/>
    </location>
</feature>
<keyword evidence="3" id="KW-1185">Reference proteome</keyword>
<sequence>MIGESPGFSPPLSAGGVASLNTKIAHKTFTIAHRSSFGCDERLLFRSLRRNDGYEMRLLMEEMEMPSGLAEIEVSSPARRGPGTSGFQASMNKRQKARKDRSKTSVPLRLAMSKAHGPIVDSNTIRTRLIRIAPQEFLHHVPETGTSAMQLRQ</sequence>
<accession>A0A2T2N994</accession>
<dbReference type="Proteomes" id="UP000240883">
    <property type="component" value="Unassembled WGS sequence"/>
</dbReference>
<name>A0A2T2N994_CORCC</name>
<organism evidence="2 3">
    <name type="scientific">Corynespora cassiicola Philippines</name>
    <dbReference type="NCBI Taxonomy" id="1448308"/>
    <lineage>
        <taxon>Eukaryota</taxon>
        <taxon>Fungi</taxon>
        <taxon>Dikarya</taxon>
        <taxon>Ascomycota</taxon>
        <taxon>Pezizomycotina</taxon>
        <taxon>Dothideomycetes</taxon>
        <taxon>Pleosporomycetidae</taxon>
        <taxon>Pleosporales</taxon>
        <taxon>Corynesporascaceae</taxon>
        <taxon>Corynespora</taxon>
    </lineage>
</organism>
<evidence type="ECO:0000313" key="3">
    <source>
        <dbReference type="Proteomes" id="UP000240883"/>
    </source>
</evidence>
<protein>
    <submittedName>
        <fullName evidence="2">Uncharacterized protein</fullName>
    </submittedName>
</protein>
<dbReference type="AlphaFoldDB" id="A0A2T2N994"/>
<reference evidence="2 3" key="1">
    <citation type="journal article" date="2018" name="Front. Microbiol.">
        <title>Genome-Wide Analysis of Corynespora cassiicola Leaf Fall Disease Putative Effectors.</title>
        <authorList>
            <person name="Lopez D."/>
            <person name="Ribeiro S."/>
            <person name="Label P."/>
            <person name="Fumanal B."/>
            <person name="Venisse J.S."/>
            <person name="Kohler A."/>
            <person name="de Oliveira R.R."/>
            <person name="Labutti K."/>
            <person name="Lipzen A."/>
            <person name="Lail K."/>
            <person name="Bauer D."/>
            <person name="Ohm R.A."/>
            <person name="Barry K.W."/>
            <person name="Spatafora J."/>
            <person name="Grigoriev I.V."/>
            <person name="Martin F.M."/>
            <person name="Pujade-Renaud V."/>
        </authorList>
    </citation>
    <scope>NUCLEOTIDE SEQUENCE [LARGE SCALE GENOMIC DNA]</scope>
    <source>
        <strain evidence="2 3">Philippines</strain>
    </source>
</reference>
<gene>
    <name evidence="2" type="ORF">BS50DRAFT_133960</name>
</gene>
<proteinExistence type="predicted"/>
<evidence type="ECO:0000313" key="2">
    <source>
        <dbReference type="EMBL" id="PSN61940.1"/>
    </source>
</evidence>
<evidence type="ECO:0000256" key="1">
    <source>
        <dbReference type="SAM" id="MobiDB-lite"/>
    </source>
</evidence>